<sequence>MRLPRAAGLIAPAAGLLLVSCATDSDSEAGADSLTVLGASSTRVLNDDFQTLTDAELDFVNAGSSTLVQQLADGSPGDVLITADRANMDRAVEQGLVGDPRAVAVNTLVMVVPAGNPADIGSVDDLAGTTFVLCDPQVPCGAASGAIIADTGIVAEPASLEHQVADVLGKVVSGEADAGWVYRTDALSAGADVEVIEIPGSGDQPNAVVAAVTTAGADKQAATDFVDALADDEMVDIWTGHGWTPAN</sequence>
<protein>
    <submittedName>
        <fullName evidence="5">Molybdate ABC transporter substrate-binding protein</fullName>
    </submittedName>
</protein>
<dbReference type="PIRSF" id="PIRSF004846">
    <property type="entry name" value="ModA"/>
    <property type="match status" value="1"/>
</dbReference>
<dbReference type="Proteomes" id="UP001205965">
    <property type="component" value="Unassembled WGS sequence"/>
</dbReference>
<dbReference type="EMBL" id="JANWTC010000002">
    <property type="protein sequence ID" value="MCS5478974.1"/>
    <property type="molecule type" value="Genomic_DNA"/>
</dbReference>
<dbReference type="InterPro" id="IPR005950">
    <property type="entry name" value="ModA"/>
</dbReference>
<comment type="caution">
    <text evidence="5">The sequence shown here is derived from an EMBL/GenBank/DDBJ whole genome shotgun (WGS) entry which is preliminary data.</text>
</comment>
<accession>A0ABT2FVI7</accession>
<gene>
    <name evidence="5" type="primary">modA</name>
    <name evidence="5" type="ORF">NYP18_04810</name>
</gene>
<dbReference type="PANTHER" id="PTHR30632:SF0">
    <property type="entry name" value="SULFATE-BINDING PROTEIN"/>
    <property type="match status" value="1"/>
</dbReference>
<keyword evidence="2" id="KW-0479">Metal-binding</keyword>
<dbReference type="InterPro" id="IPR050682">
    <property type="entry name" value="ModA/WtpA"/>
</dbReference>
<evidence type="ECO:0000313" key="5">
    <source>
        <dbReference type="EMBL" id="MCS5478974.1"/>
    </source>
</evidence>
<dbReference type="PANTHER" id="PTHR30632">
    <property type="entry name" value="MOLYBDATE-BINDING PERIPLASMIC PROTEIN"/>
    <property type="match status" value="1"/>
</dbReference>
<dbReference type="Gene3D" id="3.40.190.10">
    <property type="entry name" value="Periplasmic binding protein-like II"/>
    <property type="match status" value="2"/>
</dbReference>
<dbReference type="SUPFAM" id="SSF53850">
    <property type="entry name" value="Periplasmic binding protein-like II"/>
    <property type="match status" value="1"/>
</dbReference>
<dbReference type="PROSITE" id="PS51257">
    <property type="entry name" value="PROKAR_LIPOPROTEIN"/>
    <property type="match status" value="1"/>
</dbReference>
<proteinExistence type="inferred from homology"/>
<dbReference type="NCBIfam" id="TIGR01256">
    <property type="entry name" value="modA"/>
    <property type="match status" value="1"/>
</dbReference>
<keyword evidence="3 4" id="KW-0732">Signal</keyword>
<comment type="similarity">
    <text evidence="1">Belongs to the bacterial solute-binding protein ModA family.</text>
</comment>
<evidence type="ECO:0000313" key="6">
    <source>
        <dbReference type="Proteomes" id="UP001205965"/>
    </source>
</evidence>
<keyword evidence="6" id="KW-1185">Reference proteome</keyword>
<evidence type="ECO:0000256" key="4">
    <source>
        <dbReference type="SAM" id="SignalP"/>
    </source>
</evidence>
<evidence type="ECO:0000256" key="2">
    <source>
        <dbReference type="ARBA" id="ARBA00022723"/>
    </source>
</evidence>
<dbReference type="Pfam" id="PF13531">
    <property type="entry name" value="SBP_bac_11"/>
    <property type="match status" value="1"/>
</dbReference>
<reference evidence="5 6" key="1">
    <citation type="submission" date="2022-08" db="EMBL/GenBank/DDBJ databases">
        <title>YIM 101645 draft genome.</title>
        <authorList>
            <person name="Chen X."/>
        </authorList>
    </citation>
    <scope>NUCLEOTIDE SEQUENCE [LARGE SCALE GENOMIC DNA]</scope>
    <source>
        <strain evidence="5 6">YIM 101645</strain>
    </source>
</reference>
<organism evidence="5 6">
    <name type="scientific">Corynebacterium lemuris</name>
    <dbReference type="NCBI Taxonomy" id="1859292"/>
    <lineage>
        <taxon>Bacteria</taxon>
        <taxon>Bacillati</taxon>
        <taxon>Actinomycetota</taxon>
        <taxon>Actinomycetes</taxon>
        <taxon>Mycobacteriales</taxon>
        <taxon>Corynebacteriaceae</taxon>
        <taxon>Corynebacterium</taxon>
    </lineage>
</organism>
<evidence type="ECO:0000256" key="3">
    <source>
        <dbReference type="ARBA" id="ARBA00022729"/>
    </source>
</evidence>
<evidence type="ECO:0000256" key="1">
    <source>
        <dbReference type="ARBA" id="ARBA00009175"/>
    </source>
</evidence>
<name>A0ABT2FVI7_9CORY</name>
<feature type="signal peptide" evidence="4">
    <location>
        <begin position="1"/>
        <end position="24"/>
    </location>
</feature>
<feature type="chain" id="PRO_5045484784" evidence="4">
    <location>
        <begin position="25"/>
        <end position="247"/>
    </location>
</feature>
<dbReference type="RefSeq" id="WP_259427041.1">
    <property type="nucleotide sequence ID" value="NZ_JANWTC010000002.1"/>
</dbReference>